<feature type="compositionally biased region" description="Basic residues" evidence="1">
    <location>
        <begin position="105"/>
        <end position="124"/>
    </location>
</feature>
<feature type="compositionally biased region" description="Basic and acidic residues" evidence="1">
    <location>
        <begin position="135"/>
        <end position="145"/>
    </location>
</feature>
<protein>
    <submittedName>
        <fullName evidence="2">Uncharacterized protein</fullName>
    </submittedName>
</protein>
<feature type="compositionally biased region" description="Low complexity" evidence="1">
    <location>
        <begin position="19"/>
        <end position="60"/>
    </location>
</feature>
<dbReference type="EMBL" id="JARIHO010000024">
    <property type="protein sequence ID" value="KAJ7343019.1"/>
    <property type="molecule type" value="Genomic_DNA"/>
</dbReference>
<accession>A0AAD7ENM1</accession>
<dbReference type="Proteomes" id="UP001218218">
    <property type="component" value="Unassembled WGS sequence"/>
</dbReference>
<gene>
    <name evidence="2" type="ORF">DFH08DRAFT_873965</name>
</gene>
<feature type="compositionally biased region" description="Polar residues" evidence="1">
    <location>
        <begin position="81"/>
        <end position="92"/>
    </location>
</feature>
<evidence type="ECO:0000256" key="1">
    <source>
        <dbReference type="SAM" id="MobiDB-lite"/>
    </source>
</evidence>
<keyword evidence="3" id="KW-1185">Reference proteome</keyword>
<dbReference type="AlphaFoldDB" id="A0AAD7ENM1"/>
<evidence type="ECO:0000313" key="2">
    <source>
        <dbReference type="EMBL" id="KAJ7343019.1"/>
    </source>
</evidence>
<comment type="caution">
    <text evidence="2">The sequence shown here is derived from an EMBL/GenBank/DDBJ whole genome shotgun (WGS) entry which is preliminary data.</text>
</comment>
<feature type="compositionally biased region" description="Low complexity" evidence="1">
    <location>
        <begin position="151"/>
        <end position="164"/>
    </location>
</feature>
<sequence>MPSTTTTTMLTTGVRPRGSSAPLLASQSSSPSSHSSASQDGAAPALPAPSWAARASPPEALGSPHSAASTARGDSSRTRIRSGSNNSRTRAATSLAVRRLAGNTHRPRVAASRRPRTRRRRGRSARLPVPRPHKGSRDTRRLPDPRRKHTLTANNSKTTSSAASGRNSFVAPESWTFCLPCNLPYS</sequence>
<reference evidence="2" key="1">
    <citation type="submission" date="2023-03" db="EMBL/GenBank/DDBJ databases">
        <title>Massive genome expansion in bonnet fungi (Mycena s.s.) driven by repeated elements and novel gene families across ecological guilds.</title>
        <authorList>
            <consortium name="Lawrence Berkeley National Laboratory"/>
            <person name="Harder C.B."/>
            <person name="Miyauchi S."/>
            <person name="Viragh M."/>
            <person name="Kuo A."/>
            <person name="Thoen E."/>
            <person name="Andreopoulos B."/>
            <person name="Lu D."/>
            <person name="Skrede I."/>
            <person name="Drula E."/>
            <person name="Henrissat B."/>
            <person name="Morin E."/>
            <person name="Kohler A."/>
            <person name="Barry K."/>
            <person name="LaButti K."/>
            <person name="Morin E."/>
            <person name="Salamov A."/>
            <person name="Lipzen A."/>
            <person name="Mereny Z."/>
            <person name="Hegedus B."/>
            <person name="Baldrian P."/>
            <person name="Stursova M."/>
            <person name="Weitz H."/>
            <person name="Taylor A."/>
            <person name="Grigoriev I.V."/>
            <person name="Nagy L.G."/>
            <person name="Martin F."/>
            <person name="Kauserud H."/>
        </authorList>
    </citation>
    <scope>NUCLEOTIDE SEQUENCE</scope>
    <source>
        <strain evidence="2">CBHHK002</strain>
    </source>
</reference>
<feature type="compositionally biased region" description="Low complexity" evidence="1">
    <location>
        <begin position="1"/>
        <end position="12"/>
    </location>
</feature>
<name>A0AAD7ENM1_9AGAR</name>
<organism evidence="2 3">
    <name type="scientific">Mycena albidolilacea</name>
    <dbReference type="NCBI Taxonomy" id="1033008"/>
    <lineage>
        <taxon>Eukaryota</taxon>
        <taxon>Fungi</taxon>
        <taxon>Dikarya</taxon>
        <taxon>Basidiomycota</taxon>
        <taxon>Agaricomycotina</taxon>
        <taxon>Agaricomycetes</taxon>
        <taxon>Agaricomycetidae</taxon>
        <taxon>Agaricales</taxon>
        <taxon>Marasmiineae</taxon>
        <taxon>Mycenaceae</taxon>
        <taxon>Mycena</taxon>
    </lineage>
</organism>
<proteinExistence type="predicted"/>
<evidence type="ECO:0000313" key="3">
    <source>
        <dbReference type="Proteomes" id="UP001218218"/>
    </source>
</evidence>
<feature type="region of interest" description="Disordered" evidence="1">
    <location>
        <begin position="1"/>
        <end position="167"/>
    </location>
</feature>